<name>A0A848MAE6_PAELE</name>
<protein>
    <submittedName>
        <fullName evidence="1">Uncharacterized protein</fullName>
    </submittedName>
</protein>
<reference evidence="1 2" key="1">
    <citation type="submission" date="2020-04" db="EMBL/GenBank/DDBJ databases">
        <title>Paenibacillus algicola sp. nov., a novel marine bacterium producing alginate lyase.</title>
        <authorList>
            <person name="Huang H."/>
        </authorList>
    </citation>
    <scope>NUCLEOTIDE SEQUENCE [LARGE SCALE GENOMIC DNA]</scope>
    <source>
        <strain evidence="1 2">L7-75</strain>
    </source>
</reference>
<dbReference type="EMBL" id="JABBPN010000015">
    <property type="protein sequence ID" value="NMO97140.1"/>
    <property type="molecule type" value="Genomic_DNA"/>
</dbReference>
<keyword evidence="2" id="KW-1185">Reference proteome</keyword>
<accession>A0A848MAE6</accession>
<dbReference type="Proteomes" id="UP000565468">
    <property type="component" value="Unassembled WGS sequence"/>
</dbReference>
<sequence>MDLNHYIGQYIKVFTRDEEWFVGELRSVRSDEFEFNIISSSKDRRIRNMGTSAVINKDRKKNTGIHTVQAIEILEIEELDLKVQQGITLTLDHVPDILDVAHTTNVESLPKKIEF</sequence>
<dbReference type="AlphaFoldDB" id="A0A848MAE6"/>
<evidence type="ECO:0000313" key="2">
    <source>
        <dbReference type="Proteomes" id="UP000565468"/>
    </source>
</evidence>
<gene>
    <name evidence="1" type="ORF">HII30_15350</name>
</gene>
<dbReference type="RefSeq" id="WP_169505930.1">
    <property type="nucleotide sequence ID" value="NZ_JABBPN010000015.1"/>
</dbReference>
<evidence type="ECO:0000313" key="1">
    <source>
        <dbReference type="EMBL" id="NMO97140.1"/>
    </source>
</evidence>
<comment type="caution">
    <text evidence="1">The sequence shown here is derived from an EMBL/GenBank/DDBJ whole genome shotgun (WGS) entry which is preliminary data.</text>
</comment>
<proteinExistence type="predicted"/>
<organism evidence="1 2">
    <name type="scientific">Paenibacillus lemnae</name>
    <dbReference type="NCBI Taxonomy" id="1330551"/>
    <lineage>
        <taxon>Bacteria</taxon>
        <taxon>Bacillati</taxon>
        <taxon>Bacillota</taxon>
        <taxon>Bacilli</taxon>
        <taxon>Bacillales</taxon>
        <taxon>Paenibacillaceae</taxon>
        <taxon>Paenibacillus</taxon>
    </lineage>
</organism>